<sequence>MFKRLFSFANAKPARPPEGVRIYAIGDVHGCADLLNALLERIYDEALKRPSQASALVMLGDYVDRGPRSDAVLQTLVMLKERSPIAVRFLAGNHDDTLLEFLADPMVGETWCEFGGRETLTSYRVNPPLRGAEPEAWKAAQVELRAAMPASHVSFLQSLEEAVTLGDYTFVHAGARPGVPLDQQTRRDRLWIRGEFLNDTRAFEKVVVHGHTPADDPHADKRRIGVDTGAYATGVLTAVVLEGEDRRFLQTRRTAAKGPIVVEDLAA</sequence>
<evidence type="ECO:0000259" key="1">
    <source>
        <dbReference type="Pfam" id="PF00149"/>
    </source>
</evidence>
<dbReference type="EC" id="3.1.-.-" evidence="2"/>
<dbReference type="GO" id="GO:0005737">
    <property type="term" value="C:cytoplasm"/>
    <property type="evidence" value="ECO:0007669"/>
    <property type="project" value="TreeGrafter"/>
</dbReference>
<dbReference type="GO" id="GO:0016791">
    <property type="term" value="F:phosphatase activity"/>
    <property type="evidence" value="ECO:0007669"/>
    <property type="project" value="TreeGrafter"/>
</dbReference>
<keyword evidence="2" id="KW-0378">Hydrolase</keyword>
<dbReference type="CDD" id="cd00144">
    <property type="entry name" value="MPP_PPP_family"/>
    <property type="match status" value="1"/>
</dbReference>
<feature type="domain" description="Calcineurin-like phosphoesterase" evidence="1">
    <location>
        <begin position="21"/>
        <end position="222"/>
    </location>
</feature>
<accession>A0AB39KWH7</accession>
<dbReference type="Gene3D" id="3.60.21.10">
    <property type="match status" value="1"/>
</dbReference>
<dbReference type="GO" id="GO:0110154">
    <property type="term" value="P:RNA decapping"/>
    <property type="evidence" value="ECO:0007669"/>
    <property type="project" value="TreeGrafter"/>
</dbReference>
<dbReference type="PANTHER" id="PTHR42850:SF4">
    <property type="entry name" value="ZINC-DEPENDENT ENDOPOLYPHOSPHATASE"/>
    <property type="match status" value="1"/>
</dbReference>
<dbReference type="InterPro" id="IPR029052">
    <property type="entry name" value="Metallo-depent_PP-like"/>
</dbReference>
<protein>
    <submittedName>
        <fullName evidence="2">Metallophosphoesterase family protein</fullName>
        <ecNumber evidence="2">3.1.-.-</ecNumber>
    </submittedName>
</protein>
<dbReference type="GO" id="GO:0008803">
    <property type="term" value="F:bis(5'-nucleosyl)-tetraphosphatase (symmetrical) activity"/>
    <property type="evidence" value="ECO:0007669"/>
    <property type="project" value="TreeGrafter"/>
</dbReference>
<dbReference type="Pfam" id="PF00149">
    <property type="entry name" value="Metallophos"/>
    <property type="match status" value="1"/>
</dbReference>
<proteinExistence type="predicted"/>
<dbReference type="RefSeq" id="WP_369062125.1">
    <property type="nucleotide sequence ID" value="NZ_CP158375.1"/>
</dbReference>
<dbReference type="PANTHER" id="PTHR42850">
    <property type="entry name" value="METALLOPHOSPHOESTERASE"/>
    <property type="match status" value="1"/>
</dbReference>
<dbReference type="InterPro" id="IPR050126">
    <property type="entry name" value="Ap4A_hydrolase"/>
</dbReference>
<organism evidence="2">
    <name type="scientific">Caulobacter sp. 73W</name>
    <dbReference type="NCBI Taxonomy" id="3161137"/>
    <lineage>
        <taxon>Bacteria</taxon>
        <taxon>Pseudomonadati</taxon>
        <taxon>Pseudomonadota</taxon>
        <taxon>Alphaproteobacteria</taxon>
        <taxon>Caulobacterales</taxon>
        <taxon>Caulobacteraceae</taxon>
        <taxon>Caulobacter</taxon>
    </lineage>
</organism>
<gene>
    <name evidence="2" type="ORF">ABOZ73_07870</name>
</gene>
<dbReference type="AlphaFoldDB" id="A0AB39KWH7"/>
<evidence type="ECO:0000313" key="2">
    <source>
        <dbReference type="EMBL" id="XDO98320.1"/>
    </source>
</evidence>
<dbReference type="SUPFAM" id="SSF56300">
    <property type="entry name" value="Metallo-dependent phosphatases"/>
    <property type="match status" value="1"/>
</dbReference>
<dbReference type="EMBL" id="CP158375">
    <property type="protein sequence ID" value="XDO98320.1"/>
    <property type="molecule type" value="Genomic_DNA"/>
</dbReference>
<name>A0AB39KWH7_9CAUL</name>
<dbReference type="InterPro" id="IPR004843">
    <property type="entry name" value="Calcineurin-like_PHP"/>
</dbReference>
<reference evidence="2" key="1">
    <citation type="submission" date="2024-06" db="EMBL/GenBank/DDBJ databases">
        <title>Caulobacter inopinatus, sp. nov.</title>
        <authorList>
            <person name="Donachie S.P."/>
        </authorList>
    </citation>
    <scope>NUCLEOTIDE SEQUENCE</scope>
    <source>
        <strain evidence="2">73W</strain>
    </source>
</reference>